<name>A0AA88H9V4_ARTSF</name>
<protein>
    <submittedName>
        <fullName evidence="1">Uncharacterized protein</fullName>
    </submittedName>
</protein>
<dbReference type="Proteomes" id="UP001187531">
    <property type="component" value="Unassembled WGS sequence"/>
</dbReference>
<accession>A0AA88H9V4</accession>
<dbReference type="EMBL" id="JAVRJZ010000088">
    <property type="protein sequence ID" value="KAK2703566.1"/>
    <property type="molecule type" value="Genomic_DNA"/>
</dbReference>
<organism evidence="1 2">
    <name type="scientific">Artemia franciscana</name>
    <name type="common">Brine shrimp</name>
    <name type="synonym">Artemia sanfranciscana</name>
    <dbReference type="NCBI Taxonomy" id="6661"/>
    <lineage>
        <taxon>Eukaryota</taxon>
        <taxon>Metazoa</taxon>
        <taxon>Ecdysozoa</taxon>
        <taxon>Arthropoda</taxon>
        <taxon>Crustacea</taxon>
        <taxon>Branchiopoda</taxon>
        <taxon>Anostraca</taxon>
        <taxon>Artemiidae</taxon>
        <taxon>Artemia</taxon>
    </lineage>
</organism>
<sequence>MLIIQKLVGSGESSVTRDSIQEDLNLISLWAWVLAYSGESLQVKWNSIKWLNYSIELPTKIHFRYNYDSDFSVIKVKCRMTHNKNSLKLVSAYKGPIPLPPAKYKDLMDLCHTLVIPRTCHKFYAALPLLESTRDALDESDVKEEDPEDLQVCIHSNLSSLYSFS</sequence>
<proteinExistence type="predicted"/>
<evidence type="ECO:0000313" key="1">
    <source>
        <dbReference type="EMBL" id="KAK2703566.1"/>
    </source>
</evidence>
<reference evidence="1" key="1">
    <citation type="submission" date="2023-07" db="EMBL/GenBank/DDBJ databases">
        <title>Chromosome-level genome assembly of Artemia franciscana.</title>
        <authorList>
            <person name="Jo E."/>
        </authorList>
    </citation>
    <scope>NUCLEOTIDE SEQUENCE</scope>
    <source>
        <tissue evidence="1">Whole body</tissue>
    </source>
</reference>
<evidence type="ECO:0000313" key="2">
    <source>
        <dbReference type="Proteomes" id="UP001187531"/>
    </source>
</evidence>
<gene>
    <name evidence="1" type="ORF">QYM36_018028</name>
</gene>
<comment type="caution">
    <text evidence="1">The sequence shown here is derived from an EMBL/GenBank/DDBJ whole genome shotgun (WGS) entry which is preliminary data.</text>
</comment>
<dbReference type="AlphaFoldDB" id="A0AA88H9V4"/>
<keyword evidence="2" id="KW-1185">Reference proteome</keyword>